<keyword evidence="4 5" id="KW-0472">Membrane</keyword>
<reference evidence="6 7" key="1">
    <citation type="submission" date="2018-05" db="EMBL/GenBank/DDBJ databases">
        <title>Genomic Encyclopedia of Type Strains, Phase IV (KMG-IV): sequencing the most valuable type-strain genomes for metagenomic binning, comparative biology and taxonomic classification.</title>
        <authorList>
            <person name="Goeker M."/>
        </authorList>
    </citation>
    <scope>NUCLEOTIDE SEQUENCE [LARGE SCALE GENOMIC DNA]</scope>
    <source>
        <strain evidence="6 7">DSM 25350</strain>
    </source>
</reference>
<comment type="caution">
    <text evidence="6">The sequence shown here is derived from an EMBL/GenBank/DDBJ whole genome shotgun (WGS) entry which is preliminary data.</text>
</comment>
<evidence type="ECO:0000256" key="1">
    <source>
        <dbReference type="ARBA" id="ARBA00004370"/>
    </source>
</evidence>
<dbReference type="InterPro" id="IPR001129">
    <property type="entry name" value="Membr-assoc_MAPEG"/>
</dbReference>
<evidence type="ECO:0000256" key="3">
    <source>
        <dbReference type="ARBA" id="ARBA00022989"/>
    </source>
</evidence>
<dbReference type="SUPFAM" id="SSF161084">
    <property type="entry name" value="MAPEG domain-like"/>
    <property type="match status" value="1"/>
</dbReference>
<evidence type="ECO:0000256" key="2">
    <source>
        <dbReference type="ARBA" id="ARBA00022692"/>
    </source>
</evidence>
<keyword evidence="3 5" id="KW-1133">Transmembrane helix</keyword>
<evidence type="ECO:0000313" key="6">
    <source>
        <dbReference type="EMBL" id="PWK50060.1"/>
    </source>
</evidence>
<feature type="transmembrane region" description="Helical" evidence="5">
    <location>
        <begin position="46"/>
        <end position="65"/>
    </location>
</feature>
<dbReference type="GO" id="GO:0016020">
    <property type="term" value="C:membrane"/>
    <property type="evidence" value="ECO:0007669"/>
    <property type="project" value="UniProtKB-SubCell"/>
</dbReference>
<gene>
    <name evidence="6" type="ORF">C8D97_107227</name>
</gene>
<dbReference type="PANTHER" id="PTHR35814:SF1">
    <property type="entry name" value="GLUTATHIONE S-TRANSFERASE-RELATED"/>
    <property type="match status" value="1"/>
</dbReference>
<sequence length="129" mass="13964">MISITSLYASLCGILILALAIRVVYLRRKNKVGIGNGGVDDLRRAVRVHANAIEYIPIVLILMAALELNGVNGWLMHVLGSLLVLSRLLHAQGLSGSPGVSFGRFWGTLVTWIVIIISVVANLVQFFAN</sequence>
<dbReference type="Pfam" id="PF01124">
    <property type="entry name" value="MAPEG"/>
    <property type="match status" value="1"/>
</dbReference>
<evidence type="ECO:0000256" key="4">
    <source>
        <dbReference type="ARBA" id="ARBA00023136"/>
    </source>
</evidence>
<comment type="subcellular location">
    <subcellularLocation>
        <location evidence="1">Membrane</location>
    </subcellularLocation>
</comment>
<keyword evidence="2 5" id="KW-0812">Transmembrane</keyword>
<dbReference type="InterPro" id="IPR023352">
    <property type="entry name" value="MAPEG-like_dom_sf"/>
</dbReference>
<dbReference type="EMBL" id="QGGU01000007">
    <property type="protein sequence ID" value="PWK50060.1"/>
    <property type="molecule type" value="Genomic_DNA"/>
</dbReference>
<accession>A0A316FQX4</accession>
<dbReference type="Gene3D" id="1.20.120.550">
    <property type="entry name" value="Membrane associated eicosanoid/glutathione metabolism-like domain"/>
    <property type="match status" value="1"/>
</dbReference>
<evidence type="ECO:0000256" key="5">
    <source>
        <dbReference type="SAM" id="Phobius"/>
    </source>
</evidence>
<dbReference type="PANTHER" id="PTHR35814">
    <property type="match status" value="1"/>
</dbReference>
<dbReference type="OrthoDB" id="8537976at2"/>
<evidence type="ECO:0000313" key="7">
    <source>
        <dbReference type="Proteomes" id="UP000245790"/>
    </source>
</evidence>
<evidence type="ECO:0008006" key="8">
    <source>
        <dbReference type="Google" id="ProtNLM"/>
    </source>
</evidence>
<dbReference type="Proteomes" id="UP000245790">
    <property type="component" value="Unassembled WGS sequence"/>
</dbReference>
<organism evidence="6 7">
    <name type="scientific">Pleionea mediterranea</name>
    <dbReference type="NCBI Taxonomy" id="523701"/>
    <lineage>
        <taxon>Bacteria</taxon>
        <taxon>Pseudomonadati</taxon>
        <taxon>Pseudomonadota</taxon>
        <taxon>Gammaproteobacteria</taxon>
        <taxon>Oceanospirillales</taxon>
        <taxon>Pleioneaceae</taxon>
        <taxon>Pleionea</taxon>
    </lineage>
</organism>
<dbReference type="AlphaFoldDB" id="A0A316FQX4"/>
<dbReference type="RefSeq" id="WP_109763838.1">
    <property type="nucleotide sequence ID" value="NZ_QGGU01000007.1"/>
</dbReference>
<protein>
    <recommendedName>
        <fullName evidence="8">Glutathione S-transferase</fullName>
    </recommendedName>
</protein>
<name>A0A316FQX4_9GAMM</name>
<feature type="transmembrane region" description="Helical" evidence="5">
    <location>
        <begin position="109"/>
        <end position="128"/>
    </location>
</feature>
<proteinExistence type="predicted"/>
<keyword evidence="7" id="KW-1185">Reference proteome</keyword>
<feature type="transmembrane region" description="Helical" evidence="5">
    <location>
        <begin position="6"/>
        <end position="25"/>
    </location>
</feature>